<name>A0ABY4S8Y0_AQUTE</name>
<dbReference type="InterPro" id="IPR008972">
    <property type="entry name" value="Cupredoxin"/>
</dbReference>
<organism evidence="7 8">
    <name type="scientific">Aquincola tertiaricarbonis</name>
    <dbReference type="NCBI Taxonomy" id="391953"/>
    <lineage>
        <taxon>Bacteria</taxon>
        <taxon>Pseudomonadati</taxon>
        <taxon>Pseudomonadota</taxon>
        <taxon>Betaproteobacteria</taxon>
        <taxon>Burkholderiales</taxon>
        <taxon>Sphaerotilaceae</taxon>
        <taxon>Aquincola</taxon>
    </lineage>
</organism>
<dbReference type="Gene3D" id="2.60.40.420">
    <property type="entry name" value="Cupredoxins - blue copper proteins"/>
    <property type="match status" value="1"/>
</dbReference>
<accession>A0ABY4S8Y0</accession>
<evidence type="ECO:0000313" key="7">
    <source>
        <dbReference type="EMBL" id="URI08352.1"/>
    </source>
</evidence>
<keyword evidence="4" id="KW-0186">Copper</keyword>
<keyword evidence="8" id="KW-1185">Reference proteome</keyword>
<feature type="region of interest" description="Disordered" evidence="5">
    <location>
        <begin position="1"/>
        <end position="22"/>
    </location>
</feature>
<evidence type="ECO:0000256" key="5">
    <source>
        <dbReference type="SAM" id="MobiDB-lite"/>
    </source>
</evidence>
<dbReference type="CDD" id="cd04211">
    <property type="entry name" value="Cupredoxin_like_2"/>
    <property type="match status" value="1"/>
</dbReference>
<dbReference type="InterPro" id="IPR000923">
    <property type="entry name" value="BlueCu_1"/>
</dbReference>
<sequence>MAGPGHGSSPVGEPGEAARATRTVEVDMTDSMRFTPGEISVRQGETVRFVVKNSGAVKHELVLGTPEELRAHYALMLKTPGMEHADDNMVSVAPGQVGEVVWRFTKAGNVHFACLQPGHYDAGMKGLVKVAQAAGASKTDGHGGHKH</sequence>
<dbReference type="Proteomes" id="UP001056201">
    <property type="component" value="Chromosome 1"/>
</dbReference>
<feature type="domain" description="Blue (type 1) copper" evidence="6">
    <location>
        <begin position="23"/>
        <end position="130"/>
    </location>
</feature>
<dbReference type="PANTHER" id="PTHR38439:SF3">
    <property type="entry name" value="COPPER-RESISTANT CUPROPROTEIN COPI"/>
    <property type="match status" value="1"/>
</dbReference>
<keyword evidence="2" id="KW-0479">Metal-binding</keyword>
<evidence type="ECO:0000313" key="8">
    <source>
        <dbReference type="Proteomes" id="UP001056201"/>
    </source>
</evidence>
<gene>
    <name evidence="7" type="ORF">MW290_03550</name>
</gene>
<evidence type="ECO:0000259" key="6">
    <source>
        <dbReference type="Pfam" id="PF00127"/>
    </source>
</evidence>
<dbReference type="PANTHER" id="PTHR38439">
    <property type="entry name" value="AURACYANIN-B"/>
    <property type="match status" value="1"/>
</dbReference>
<reference evidence="7" key="1">
    <citation type="submission" date="2022-05" db="EMBL/GenBank/DDBJ databases">
        <title>An RpoN-dependent PEP-CTERM gene is involved in floc formation of an Aquincola tertiaricarbonis strain.</title>
        <authorList>
            <person name="Qiu D."/>
            <person name="Xia M."/>
        </authorList>
    </citation>
    <scope>NUCLEOTIDE SEQUENCE</scope>
    <source>
        <strain evidence="7">RN12</strain>
    </source>
</reference>
<evidence type="ECO:0000256" key="2">
    <source>
        <dbReference type="ARBA" id="ARBA00022723"/>
    </source>
</evidence>
<keyword evidence="3" id="KW-0574">Periplasm</keyword>
<comment type="subcellular location">
    <subcellularLocation>
        <location evidence="1">Periplasm</location>
    </subcellularLocation>
</comment>
<dbReference type="SUPFAM" id="SSF49503">
    <property type="entry name" value="Cupredoxins"/>
    <property type="match status" value="1"/>
</dbReference>
<evidence type="ECO:0000256" key="3">
    <source>
        <dbReference type="ARBA" id="ARBA00022764"/>
    </source>
</evidence>
<dbReference type="InterPro" id="IPR050845">
    <property type="entry name" value="Cu-binding_ET"/>
</dbReference>
<protein>
    <submittedName>
        <fullName evidence="7">Cupredoxin family protein</fullName>
    </submittedName>
</protein>
<evidence type="ECO:0000256" key="1">
    <source>
        <dbReference type="ARBA" id="ARBA00004418"/>
    </source>
</evidence>
<proteinExistence type="predicted"/>
<dbReference type="Pfam" id="PF00127">
    <property type="entry name" value="Copper-bind"/>
    <property type="match status" value="1"/>
</dbReference>
<evidence type="ECO:0000256" key="4">
    <source>
        <dbReference type="ARBA" id="ARBA00023008"/>
    </source>
</evidence>
<dbReference type="EMBL" id="CP097635">
    <property type="protein sequence ID" value="URI08352.1"/>
    <property type="molecule type" value="Genomic_DNA"/>
</dbReference>